<keyword evidence="1" id="KW-0812">Transmembrane</keyword>
<evidence type="ECO:0000313" key="2">
    <source>
        <dbReference type="EMBL" id="EKE70220.1"/>
    </source>
</evidence>
<keyword evidence="3" id="KW-1185">Reference proteome</keyword>
<feature type="transmembrane region" description="Helical" evidence="1">
    <location>
        <begin position="171"/>
        <end position="192"/>
    </location>
</feature>
<feature type="transmembrane region" description="Helical" evidence="1">
    <location>
        <begin position="20"/>
        <end position="40"/>
    </location>
</feature>
<dbReference type="STRING" id="745411.B3C1_13998"/>
<dbReference type="AlphaFoldDB" id="K2JYD1"/>
<dbReference type="RefSeq" id="WP_008485613.1">
    <property type="nucleotide sequence ID" value="NZ_AMRI01000021.1"/>
</dbReference>
<keyword evidence="1" id="KW-1133">Transmembrane helix</keyword>
<name>K2JYD1_9GAMM</name>
<dbReference type="EMBL" id="AMRI01000021">
    <property type="protein sequence ID" value="EKE70220.1"/>
    <property type="molecule type" value="Genomic_DNA"/>
</dbReference>
<comment type="caution">
    <text evidence="2">The sequence shown here is derived from an EMBL/GenBank/DDBJ whole genome shotgun (WGS) entry which is preliminary data.</text>
</comment>
<proteinExistence type="predicted"/>
<accession>K2JYD1</accession>
<organism evidence="2 3">
    <name type="scientific">Gallaecimonas xiamenensis 3-C-1</name>
    <dbReference type="NCBI Taxonomy" id="745411"/>
    <lineage>
        <taxon>Bacteria</taxon>
        <taxon>Pseudomonadati</taxon>
        <taxon>Pseudomonadota</taxon>
        <taxon>Gammaproteobacteria</taxon>
        <taxon>Enterobacterales</taxon>
        <taxon>Gallaecimonadaceae</taxon>
        <taxon>Gallaecimonas</taxon>
    </lineage>
</organism>
<protein>
    <submittedName>
        <fullName evidence="2">Uncharacterized protein</fullName>
    </submittedName>
</protein>
<keyword evidence="1" id="KW-0472">Membrane</keyword>
<dbReference type="Proteomes" id="UP000006755">
    <property type="component" value="Unassembled WGS sequence"/>
</dbReference>
<gene>
    <name evidence="2" type="ORF">B3C1_13998</name>
</gene>
<evidence type="ECO:0000256" key="1">
    <source>
        <dbReference type="SAM" id="Phobius"/>
    </source>
</evidence>
<feature type="transmembrane region" description="Helical" evidence="1">
    <location>
        <begin position="141"/>
        <end position="165"/>
    </location>
</feature>
<reference evidence="2 3" key="1">
    <citation type="journal article" date="2012" name="J. Bacteriol.">
        <title>Genome Sequence of Gallaecimonas xiamenensis Type Strain 3-C-1.</title>
        <authorList>
            <person name="Lai Q."/>
            <person name="Wang L."/>
            <person name="Wang W."/>
            <person name="Shao Z."/>
        </authorList>
    </citation>
    <scope>NUCLEOTIDE SEQUENCE [LARGE SCALE GENOMIC DNA]</scope>
    <source>
        <strain evidence="2 3">3-C-1</strain>
    </source>
</reference>
<sequence length="222" mass="25325">MNFDSFINSLLGLVPMKLEYIAPLCLFILIIHFKPLDLFFRLRELRRAEASFLKEVIASNSITLEDRSIVEEQFERKVFFISTGVDACKIVRDFYKDLISSARGQFGWRQIKRADQYLVVRNGRPSYQVKWYHHLKYGFSLVYIFGCSAYALFLVGLGVLSIFFGGESAKLIIYGCFSALCAVIVYAVELAYKDTKKIISHISECSSIPSIDVPEPNKKEAA</sequence>
<evidence type="ECO:0000313" key="3">
    <source>
        <dbReference type="Proteomes" id="UP000006755"/>
    </source>
</evidence>